<name>A0A1I2GHM6_9BACT</name>
<evidence type="ECO:0000313" key="2">
    <source>
        <dbReference type="EMBL" id="SFF16236.1"/>
    </source>
</evidence>
<feature type="region of interest" description="Disordered" evidence="1">
    <location>
        <begin position="1"/>
        <end position="49"/>
    </location>
</feature>
<proteinExistence type="predicted"/>
<evidence type="ECO:0000313" key="3">
    <source>
        <dbReference type="Proteomes" id="UP000198598"/>
    </source>
</evidence>
<dbReference type="STRING" id="662367.SAMN05216167_1328"/>
<gene>
    <name evidence="2" type="ORF">SAMN05216167_1328</name>
</gene>
<dbReference type="EMBL" id="FOLQ01000032">
    <property type="protein sequence ID" value="SFF16236.1"/>
    <property type="molecule type" value="Genomic_DNA"/>
</dbReference>
<dbReference type="Proteomes" id="UP000198598">
    <property type="component" value="Unassembled WGS sequence"/>
</dbReference>
<evidence type="ECO:0000256" key="1">
    <source>
        <dbReference type="SAM" id="MobiDB-lite"/>
    </source>
</evidence>
<reference evidence="2 3" key="1">
    <citation type="submission" date="2016-10" db="EMBL/GenBank/DDBJ databases">
        <authorList>
            <person name="de Groot N.N."/>
        </authorList>
    </citation>
    <scope>NUCLEOTIDE SEQUENCE [LARGE SCALE GENOMIC DNA]</scope>
    <source>
        <strain evidence="2 3">DSM 26130</strain>
    </source>
</reference>
<organism evidence="2 3">
    <name type="scientific">Spirosoma endophyticum</name>
    <dbReference type="NCBI Taxonomy" id="662367"/>
    <lineage>
        <taxon>Bacteria</taxon>
        <taxon>Pseudomonadati</taxon>
        <taxon>Bacteroidota</taxon>
        <taxon>Cytophagia</taxon>
        <taxon>Cytophagales</taxon>
        <taxon>Cytophagaceae</taxon>
        <taxon>Spirosoma</taxon>
    </lineage>
</organism>
<dbReference type="AlphaFoldDB" id="A0A1I2GHM6"/>
<accession>A0A1I2GHM6</accession>
<keyword evidence="3" id="KW-1185">Reference proteome</keyword>
<feature type="compositionally biased region" description="Polar residues" evidence="1">
    <location>
        <begin position="14"/>
        <end position="27"/>
    </location>
</feature>
<protein>
    <submittedName>
        <fullName evidence="2">Uncharacterized protein</fullName>
    </submittedName>
</protein>
<sequence length="49" mass="5190">MGNKAWEKVAVKNHSGSCPGTSQNHPGPTNEGIEVPGKKLTDNNDDLSE</sequence>
<feature type="compositionally biased region" description="Basic and acidic residues" evidence="1">
    <location>
        <begin position="1"/>
        <end position="10"/>
    </location>
</feature>